<evidence type="ECO:0000313" key="7">
    <source>
        <dbReference type="EMBL" id="PSG90600.1"/>
    </source>
</evidence>
<feature type="transmembrane region" description="Helical" evidence="6">
    <location>
        <begin position="139"/>
        <end position="158"/>
    </location>
</feature>
<feature type="transmembrane region" description="Helical" evidence="6">
    <location>
        <begin position="44"/>
        <end position="63"/>
    </location>
</feature>
<keyword evidence="5 6" id="KW-0472">Membrane</keyword>
<dbReference type="PANTHER" id="PTHR30250:SF11">
    <property type="entry name" value="O-ANTIGEN TRANSPORTER-RELATED"/>
    <property type="match status" value="1"/>
</dbReference>
<dbReference type="PANTHER" id="PTHR30250">
    <property type="entry name" value="PST FAMILY PREDICTED COLANIC ACID TRANSPORTER"/>
    <property type="match status" value="1"/>
</dbReference>
<feature type="transmembrane region" description="Helical" evidence="6">
    <location>
        <begin position="84"/>
        <end position="105"/>
    </location>
</feature>
<feature type="transmembrane region" description="Helical" evidence="6">
    <location>
        <begin position="307"/>
        <end position="331"/>
    </location>
</feature>
<evidence type="ECO:0000256" key="2">
    <source>
        <dbReference type="ARBA" id="ARBA00022475"/>
    </source>
</evidence>
<dbReference type="Proteomes" id="UP000238426">
    <property type="component" value="Unassembled WGS sequence"/>
</dbReference>
<feature type="transmembrane region" description="Helical" evidence="6">
    <location>
        <begin position="21"/>
        <end position="38"/>
    </location>
</feature>
<dbReference type="GO" id="GO:0005886">
    <property type="term" value="C:plasma membrane"/>
    <property type="evidence" value="ECO:0007669"/>
    <property type="project" value="UniProtKB-SubCell"/>
</dbReference>
<keyword evidence="2" id="KW-1003">Cell membrane</keyword>
<keyword evidence="8" id="KW-1185">Reference proteome</keyword>
<protein>
    <recommendedName>
        <fullName evidence="9">Polysaccharide biosynthesis protein C-terminal domain-containing protein</fullName>
    </recommendedName>
</protein>
<sequence length="394" mass="46128">MKLNLSVLRKIKAIGLNTVRQVLTSVFSITIPFIVIYYSKKEVWGEFVTYLLFVLIISQLINFGNKEYLLRTFSKKPNKIINTFSSVFFTRLPLTLILSAIGFLFFDAWLIGYIFIWSLGQFLSHSFETILIYEKKFSYSIIIEVLFFTLLVLAFILYRSNFNIYILIVSYSIYQLCKGLSYFSIFYKYINLKKISINFKYFKISFWFFLLSILGFLTNKIDLYIVDMFLNKKTLSNYQIINSLLVFTMSLSAYIFIPFVKNIYRIKRKTILKIKKLLFLCGLIVSIFCIVIVYYVATYFLNTSYSLYFYLIAFFYILPCFAYGIDILMLFKKGKEKTVVLYLFYGVVINTITSILLLNNNFDIIGALVGGTTAQLLILVLLKRNSFLHDCSIT</sequence>
<proteinExistence type="predicted"/>
<evidence type="ECO:0000256" key="4">
    <source>
        <dbReference type="ARBA" id="ARBA00022989"/>
    </source>
</evidence>
<comment type="caution">
    <text evidence="7">The sequence shown here is derived from an EMBL/GenBank/DDBJ whole genome shotgun (WGS) entry which is preliminary data.</text>
</comment>
<name>A0A2T1NDU4_9FLAO</name>
<gene>
    <name evidence="7" type="ORF">C7H52_04770</name>
</gene>
<accession>A0A2T1NDU4</accession>
<comment type="subcellular location">
    <subcellularLocation>
        <location evidence="1">Cell membrane</location>
        <topology evidence="1">Multi-pass membrane protein</topology>
    </subcellularLocation>
</comment>
<feature type="transmembrane region" description="Helical" evidence="6">
    <location>
        <begin position="164"/>
        <end position="187"/>
    </location>
</feature>
<reference evidence="7 8" key="1">
    <citation type="submission" date="2018-03" db="EMBL/GenBank/DDBJ databases">
        <title>Mesoflavibacter sp. HG37 and Mesoflavibacter sp. HG96 sp.nov., two marine bacteria isolated from seawater of Western Pacific Ocean.</title>
        <authorList>
            <person name="Cheng H."/>
            <person name="Wu Y.-H."/>
            <person name="Guo L.-L."/>
            <person name="Xu X.-W."/>
        </authorList>
    </citation>
    <scope>NUCLEOTIDE SEQUENCE [LARGE SCALE GENOMIC DNA]</scope>
    <source>
        <strain evidence="7 8">KCTC 32269</strain>
    </source>
</reference>
<keyword evidence="4 6" id="KW-1133">Transmembrane helix</keyword>
<evidence type="ECO:0000256" key="5">
    <source>
        <dbReference type="ARBA" id="ARBA00023136"/>
    </source>
</evidence>
<evidence type="ECO:0000313" key="8">
    <source>
        <dbReference type="Proteomes" id="UP000238426"/>
    </source>
</evidence>
<feature type="transmembrane region" description="Helical" evidence="6">
    <location>
        <begin position="338"/>
        <end position="358"/>
    </location>
</feature>
<dbReference type="EMBL" id="PXOQ01000007">
    <property type="protein sequence ID" value="PSG90600.1"/>
    <property type="molecule type" value="Genomic_DNA"/>
</dbReference>
<feature type="transmembrane region" description="Helical" evidence="6">
    <location>
        <begin position="277"/>
        <end position="301"/>
    </location>
</feature>
<evidence type="ECO:0000256" key="3">
    <source>
        <dbReference type="ARBA" id="ARBA00022692"/>
    </source>
</evidence>
<feature type="transmembrane region" description="Helical" evidence="6">
    <location>
        <begin position="111"/>
        <end position="132"/>
    </location>
</feature>
<dbReference type="InterPro" id="IPR050833">
    <property type="entry name" value="Poly_Biosynth_Transport"/>
</dbReference>
<organism evidence="7 8">
    <name type="scientific">Aurantibacter aestuarii</name>
    <dbReference type="NCBI Taxonomy" id="1266046"/>
    <lineage>
        <taxon>Bacteria</taxon>
        <taxon>Pseudomonadati</taxon>
        <taxon>Bacteroidota</taxon>
        <taxon>Flavobacteriia</taxon>
        <taxon>Flavobacteriales</taxon>
        <taxon>Flavobacteriaceae</taxon>
        <taxon>Aurantibacter</taxon>
    </lineage>
</organism>
<keyword evidence="3 6" id="KW-0812">Transmembrane</keyword>
<feature type="transmembrane region" description="Helical" evidence="6">
    <location>
        <begin position="199"/>
        <end position="218"/>
    </location>
</feature>
<feature type="transmembrane region" description="Helical" evidence="6">
    <location>
        <begin position="238"/>
        <end position="257"/>
    </location>
</feature>
<feature type="transmembrane region" description="Helical" evidence="6">
    <location>
        <begin position="364"/>
        <end position="382"/>
    </location>
</feature>
<evidence type="ECO:0008006" key="9">
    <source>
        <dbReference type="Google" id="ProtNLM"/>
    </source>
</evidence>
<dbReference type="AlphaFoldDB" id="A0A2T1NDU4"/>
<evidence type="ECO:0000256" key="1">
    <source>
        <dbReference type="ARBA" id="ARBA00004651"/>
    </source>
</evidence>
<evidence type="ECO:0000256" key="6">
    <source>
        <dbReference type="SAM" id="Phobius"/>
    </source>
</evidence>